<dbReference type="SUPFAM" id="SSF53335">
    <property type="entry name" value="S-adenosyl-L-methionine-dependent methyltransferases"/>
    <property type="match status" value="1"/>
</dbReference>
<dbReference type="EC" id="2.1.1.-" evidence="2"/>
<proteinExistence type="predicted"/>
<feature type="domain" description="Methyltransferase type 11" evidence="1">
    <location>
        <begin position="45"/>
        <end position="139"/>
    </location>
</feature>
<gene>
    <name evidence="2" type="ORF">ACFLIM_32110</name>
</gene>
<dbReference type="Gene3D" id="3.40.50.150">
    <property type="entry name" value="Vaccinia Virus protein VP39"/>
    <property type="match status" value="1"/>
</dbReference>
<dbReference type="EMBL" id="JBICRM010000023">
    <property type="protein sequence ID" value="MFG1707862.1"/>
    <property type="molecule type" value="Genomic_DNA"/>
</dbReference>
<sequence>MAREQPPDVRFAGIEQCHHPRPVSWDGGPTPERERLLSGVSGAVLELGAGDGVKLLLYPPQVVEITVVEPDAGLLDLAREGSRDCHVPVRFLEGPYERLPVPTGSVDVLVSSLVLCCVPRLDETLNEIMRVLAPGGELRFHEHVRSSKPLVALAERLISPIWSLAAGGCHPARDTVQTIAKAGFAIERIDRFERDGITHVLGAARRP</sequence>
<keyword evidence="2" id="KW-0489">Methyltransferase</keyword>
<keyword evidence="3" id="KW-1185">Reference proteome</keyword>
<dbReference type="InterPro" id="IPR013216">
    <property type="entry name" value="Methyltransf_11"/>
</dbReference>
<keyword evidence="2" id="KW-0808">Transferase</keyword>
<dbReference type="RefSeq" id="WP_393171882.1">
    <property type="nucleotide sequence ID" value="NZ_JBICRM010000023.1"/>
</dbReference>
<dbReference type="PANTHER" id="PTHR45036:SF1">
    <property type="entry name" value="METHYLTRANSFERASE LIKE 7A"/>
    <property type="match status" value="1"/>
</dbReference>
<dbReference type="GO" id="GO:0032259">
    <property type="term" value="P:methylation"/>
    <property type="evidence" value="ECO:0007669"/>
    <property type="project" value="UniProtKB-KW"/>
</dbReference>
<evidence type="ECO:0000313" key="2">
    <source>
        <dbReference type="EMBL" id="MFG1707862.1"/>
    </source>
</evidence>
<reference evidence="2 3" key="1">
    <citation type="submission" date="2024-10" db="EMBL/GenBank/DDBJ databases">
        <authorList>
            <person name="Topkara A.R."/>
            <person name="Saygin H."/>
        </authorList>
    </citation>
    <scope>NUCLEOTIDE SEQUENCE [LARGE SCALE GENOMIC DNA]</scope>
    <source>
        <strain evidence="2 3">M3C6</strain>
    </source>
</reference>
<protein>
    <submittedName>
        <fullName evidence="2">Class I SAM-dependent methyltransferase</fullName>
        <ecNumber evidence="2">2.1.1.-</ecNumber>
    </submittedName>
</protein>
<dbReference type="InterPro" id="IPR029063">
    <property type="entry name" value="SAM-dependent_MTases_sf"/>
</dbReference>
<dbReference type="PANTHER" id="PTHR45036">
    <property type="entry name" value="METHYLTRANSFERASE LIKE 7B"/>
    <property type="match status" value="1"/>
</dbReference>
<evidence type="ECO:0000259" key="1">
    <source>
        <dbReference type="Pfam" id="PF08241"/>
    </source>
</evidence>
<dbReference type="Pfam" id="PF08241">
    <property type="entry name" value="Methyltransf_11"/>
    <property type="match status" value="1"/>
</dbReference>
<dbReference type="GO" id="GO:0008168">
    <property type="term" value="F:methyltransferase activity"/>
    <property type="evidence" value="ECO:0007669"/>
    <property type="project" value="UniProtKB-KW"/>
</dbReference>
<accession>A0ABW7AKJ9</accession>
<evidence type="ECO:0000313" key="3">
    <source>
        <dbReference type="Proteomes" id="UP001603978"/>
    </source>
</evidence>
<comment type="caution">
    <text evidence="2">The sequence shown here is derived from an EMBL/GenBank/DDBJ whole genome shotgun (WGS) entry which is preliminary data.</text>
</comment>
<dbReference type="Proteomes" id="UP001603978">
    <property type="component" value="Unassembled WGS sequence"/>
</dbReference>
<organism evidence="2 3">
    <name type="scientific">Nonomuraea marmarensis</name>
    <dbReference type="NCBI Taxonomy" id="3351344"/>
    <lineage>
        <taxon>Bacteria</taxon>
        <taxon>Bacillati</taxon>
        <taxon>Actinomycetota</taxon>
        <taxon>Actinomycetes</taxon>
        <taxon>Streptosporangiales</taxon>
        <taxon>Streptosporangiaceae</taxon>
        <taxon>Nonomuraea</taxon>
    </lineage>
</organism>
<name>A0ABW7AKJ9_9ACTN</name>
<dbReference type="InterPro" id="IPR052356">
    <property type="entry name" value="Thiol_S-MT"/>
</dbReference>
<dbReference type="CDD" id="cd02440">
    <property type="entry name" value="AdoMet_MTases"/>
    <property type="match status" value="1"/>
</dbReference>